<organism evidence="3 4">
    <name type="scientific">Angomonas deanei</name>
    <dbReference type="NCBI Taxonomy" id="59799"/>
    <lineage>
        <taxon>Eukaryota</taxon>
        <taxon>Discoba</taxon>
        <taxon>Euglenozoa</taxon>
        <taxon>Kinetoplastea</taxon>
        <taxon>Metakinetoplastina</taxon>
        <taxon>Trypanosomatida</taxon>
        <taxon>Trypanosomatidae</taxon>
        <taxon>Strigomonadinae</taxon>
        <taxon>Angomonas</taxon>
    </lineage>
</organism>
<dbReference type="OrthoDB" id="1045822at2759"/>
<name>A0A7G2CF61_9TRYP</name>
<keyword evidence="2" id="KW-0472">Membrane</keyword>
<dbReference type="Pfam" id="PF04749">
    <property type="entry name" value="PLAC8"/>
    <property type="match status" value="1"/>
</dbReference>
<evidence type="ECO:0000256" key="1">
    <source>
        <dbReference type="SAM" id="MobiDB-lite"/>
    </source>
</evidence>
<dbReference type="NCBIfam" id="TIGR01571">
    <property type="entry name" value="A_thal_Cys_rich"/>
    <property type="match status" value="1"/>
</dbReference>
<accession>A0A7G2CF61</accession>
<evidence type="ECO:0000313" key="4">
    <source>
        <dbReference type="Proteomes" id="UP000515908"/>
    </source>
</evidence>
<dbReference type="VEuPathDB" id="TriTrypDB:ADEAN_000566600"/>
<evidence type="ECO:0000313" key="3">
    <source>
        <dbReference type="EMBL" id="CAD2218179.1"/>
    </source>
</evidence>
<keyword evidence="2" id="KW-1133">Transmembrane helix</keyword>
<protein>
    <submittedName>
        <fullName evidence="3">PLAC8 family, putative</fullName>
    </submittedName>
</protein>
<reference evidence="3 4" key="1">
    <citation type="submission" date="2020-08" db="EMBL/GenBank/DDBJ databases">
        <authorList>
            <person name="Newling K."/>
            <person name="Davey J."/>
            <person name="Forrester S."/>
        </authorList>
    </citation>
    <scope>NUCLEOTIDE SEQUENCE [LARGE SCALE GENOMIC DNA]</scope>
    <source>
        <strain evidence="4">Crithidia deanei Carvalho (ATCC PRA-265)</strain>
    </source>
</reference>
<keyword evidence="4" id="KW-1185">Reference proteome</keyword>
<feature type="transmembrane region" description="Helical" evidence="2">
    <location>
        <begin position="150"/>
        <end position="170"/>
    </location>
</feature>
<dbReference type="InterPro" id="IPR006461">
    <property type="entry name" value="PLAC_motif_containing"/>
</dbReference>
<dbReference type="Proteomes" id="UP000515908">
    <property type="component" value="Chromosome 10"/>
</dbReference>
<evidence type="ECO:0000256" key="2">
    <source>
        <dbReference type="SAM" id="Phobius"/>
    </source>
</evidence>
<keyword evidence="2" id="KW-0812">Transmembrane</keyword>
<dbReference type="AlphaFoldDB" id="A0A7G2CF61"/>
<dbReference type="EMBL" id="LR877154">
    <property type="protein sequence ID" value="CAD2218179.1"/>
    <property type="molecule type" value="Genomic_DNA"/>
</dbReference>
<proteinExistence type="predicted"/>
<feature type="region of interest" description="Disordered" evidence="1">
    <location>
        <begin position="41"/>
        <end position="78"/>
    </location>
</feature>
<sequence length="229" mass="25727">MRKAVYTESTYRTAVGAGRQPVVSHHSGEDTYVDVDDLELLPTSTGSRGEHQQRPPPPPQTPEVESSPNERYDSAYYTMPPNEGAGEAGAAPIRVTRAARHRRPFHYGICYCCTDPHSCLESYCCFYCQFSRQVNFLLHHRRACSVPYCVLFAVLDMLTMYTCADIVFLAQLRGLVRERYQIRGTLCRDCTGAFCCRCCLVQQMLLEMTSVGDFPGATCYSVPKETTMA</sequence>
<gene>
    <name evidence="3" type="ORF">ADEAN_000566600</name>
</gene>
<dbReference type="PANTHER" id="PTHR15907">
    <property type="entry name" value="DUF614 FAMILY PROTEIN-RELATED"/>
    <property type="match status" value="1"/>
</dbReference>